<dbReference type="Gene3D" id="2.40.420.20">
    <property type="match status" value="1"/>
</dbReference>
<evidence type="ECO:0000256" key="1">
    <source>
        <dbReference type="ARBA" id="ARBA00009477"/>
    </source>
</evidence>
<feature type="domain" description="Multidrug resistance protein MdtA-like barrel-sandwich hybrid" evidence="3">
    <location>
        <begin position="65"/>
        <end position="199"/>
    </location>
</feature>
<dbReference type="GO" id="GO:0015562">
    <property type="term" value="F:efflux transmembrane transporter activity"/>
    <property type="evidence" value="ECO:0007669"/>
    <property type="project" value="TreeGrafter"/>
</dbReference>
<evidence type="ECO:0000259" key="4">
    <source>
        <dbReference type="Pfam" id="PF25989"/>
    </source>
</evidence>
<dbReference type="Gene3D" id="2.40.50.100">
    <property type="match status" value="1"/>
</dbReference>
<evidence type="ECO:0000313" key="5">
    <source>
        <dbReference type="EMBL" id="QNM15843.1"/>
    </source>
</evidence>
<dbReference type="GO" id="GO:1990281">
    <property type="term" value="C:efflux pump complex"/>
    <property type="evidence" value="ECO:0007669"/>
    <property type="project" value="TreeGrafter"/>
</dbReference>
<protein>
    <submittedName>
        <fullName evidence="5">Efflux RND transporter periplasmic adaptor subunit</fullName>
    </submittedName>
</protein>
<comment type="similarity">
    <text evidence="1">Belongs to the membrane fusion protein (MFP) (TC 8.A.1) family.</text>
</comment>
<dbReference type="InterPro" id="IPR058625">
    <property type="entry name" value="MdtA-like_BSH"/>
</dbReference>
<dbReference type="Pfam" id="PF25917">
    <property type="entry name" value="BSH_RND"/>
    <property type="match status" value="1"/>
</dbReference>
<evidence type="ECO:0000256" key="2">
    <source>
        <dbReference type="SAM" id="Coils"/>
    </source>
</evidence>
<dbReference type="InterPro" id="IPR006143">
    <property type="entry name" value="RND_pump_MFP"/>
</dbReference>
<dbReference type="PANTHER" id="PTHR30469">
    <property type="entry name" value="MULTIDRUG RESISTANCE PROTEIN MDTA"/>
    <property type="match status" value="1"/>
</dbReference>
<dbReference type="SUPFAM" id="SSF111369">
    <property type="entry name" value="HlyD-like secretion proteins"/>
    <property type="match status" value="1"/>
</dbReference>
<dbReference type="InterPro" id="IPR058637">
    <property type="entry name" value="YknX-like_C"/>
</dbReference>
<dbReference type="KEGG" id="fho:H9Q81_03115"/>
<dbReference type="AlphaFoldDB" id="A0A7G9GYG1"/>
<dbReference type="Proteomes" id="UP000515913">
    <property type="component" value="Chromosome"/>
</dbReference>
<dbReference type="RefSeq" id="WP_101474829.1">
    <property type="nucleotide sequence ID" value="NZ_CP060637.1"/>
</dbReference>
<keyword evidence="2" id="KW-0175">Coiled coil</keyword>
<dbReference type="Pfam" id="PF25989">
    <property type="entry name" value="YknX_C"/>
    <property type="match status" value="1"/>
</dbReference>
<feature type="domain" description="YknX-like C-terminal permuted SH3-like" evidence="4">
    <location>
        <begin position="285"/>
        <end position="352"/>
    </location>
</feature>
<sequence length="365" mass="39705">MRLNKMKYGILILLSLALLGCEKKQSTEKIIRPVMVLDLSNQKKTYDIEFPGLIVANNDTILGFKVPGSISKINVLAGDKVKKGDIIATLDISDYTINLEANSQKYDAAKAAYTNMVQQYKRAVVLHDGKAMSDKNFDIITAQYKAAAAQYKAAEQAVKNANNKLDDTKLKAPFDGYIGKRILDEGTVVGPGTPVVSIVSEGKLRVDINVAAKDLDIIKNANSYTFAREGKQYKLKLITIGKNTDLLKLTYPVTFEFAEGNVDDLIIGSSGNVKVNVTNNEYGDITVPLTALFDKNGSCVYLYKDGTAVPQKVELGNLKSEGQITIVKGLNRDDKVIIAGVHTISEGEKVKILQKPSPTNVGGVL</sequence>
<accession>A0A7G9GYG1</accession>
<feature type="coiled-coil region" evidence="2">
    <location>
        <begin position="144"/>
        <end position="171"/>
    </location>
</feature>
<reference evidence="5 6" key="1">
    <citation type="submission" date="2020-08" db="EMBL/GenBank/DDBJ databases">
        <authorList>
            <person name="Liu C."/>
            <person name="Sun Q."/>
        </authorList>
    </citation>
    <scope>NUCLEOTIDE SEQUENCE [LARGE SCALE GENOMIC DNA]</scope>
    <source>
        <strain evidence="5 6">NSJ-57</strain>
    </source>
</reference>
<dbReference type="PANTHER" id="PTHR30469:SF20">
    <property type="entry name" value="EFFLUX RND TRANSPORTER PERIPLASMIC ADAPTOR SUBUNIT"/>
    <property type="match status" value="1"/>
</dbReference>
<dbReference type="NCBIfam" id="TIGR01730">
    <property type="entry name" value="RND_mfp"/>
    <property type="match status" value="1"/>
</dbReference>
<keyword evidence="6" id="KW-1185">Reference proteome</keyword>
<evidence type="ECO:0000259" key="3">
    <source>
        <dbReference type="Pfam" id="PF25917"/>
    </source>
</evidence>
<proteinExistence type="inferred from homology"/>
<gene>
    <name evidence="5" type="ORF">H9Q81_03115</name>
</gene>
<dbReference type="PROSITE" id="PS51257">
    <property type="entry name" value="PROKAR_LIPOPROTEIN"/>
    <property type="match status" value="1"/>
</dbReference>
<dbReference type="EMBL" id="CP060637">
    <property type="protein sequence ID" value="QNM15843.1"/>
    <property type="molecule type" value="Genomic_DNA"/>
</dbReference>
<organism evidence="5 6">
    <name type="scientific">Fusobacterium hominis</name>
    <dbReference type="NCBI Taxonomy" id="2764326"/>
    <lineage>
        <taxon>Bacteria</taxon>
        <taxon>Fusobacteriati</taxon>
        <taxon>Fusobacteriota</taxon>
        <taxon>Fusobacteriia</taxon>
        <taxon>Fusobacteriales</taxon>
        <taxon>Fusobacteriaceae</taxon>
        <taxon>Fusobacterium</taxon>
    </lineage>
</organism>
<name>A0A7G9GYG1_9FUSO</name>
<dbReference type="Gene3D" id="1.10.287.470">
    <property type="entry name" value="Helix hairpin bin"/>
    <property type="match status" value="1"/>
</dbReference>
<evidence type="ECO:0000313" key="6">
    <source>
        <dbReference type="Proteomes" id="UP000515913"/>
    </source>
</evidence>